<feature type="binding site" evidence="9">
    <location>
        <position position="99"/>
    </location>
    <ligand>
        <name>Mg(2+)</name>
        <dbReference type="ChEBI" id="CHEBI:18420"/>
        <label>2</label>
    </ligand>
</feature>
<dbReference type="InterPro" id="IPR000146">
    <property type="entry name" value="FBPase_class-1"/>
</dbReference>
<dbReference type="SUPFAM" id="SSF56655">
    <property type="entry name" value="Carbohydrate phosphatase"/>
    <property type="match status" value="1"/>
</dbReference>
<dbReference type="PANTHER" id="PTHR11556">
    <property type="entry name" value="FRUCTOSE-1,6-BISPHOSPHATASE-RELATED"/>
    <property type="match status" value="1"/>
</dbReference>
<gene>
    <name evidence="9" type="primary">fbp</name>
    <name evidence="13" type="ORF">A3F15_02375</name>
</gene>
<sequence>MQSLQQHLKGAEKDVASLIFKISQMAEPIRSEFTKRRGKADTKNVFGEEQLVLDKWANDFLKGRLNATKMVKMLGSEEEPDVIKLRDGAMFSVTIDPLDGSSNIESNNMVGTIFGIYKDNLPVEGRKQVAAMYLLYGPVITLVYSVGKGVHEFLSTSKGFLLKEENIKLPEKGELYSVGGLRKDWMPNMEKFVQWMEQEGYKLRYGGSFTGDLNQVLQYGGVFAYPALTSKPEGKLRLLFEANPMSFIIEAAGGASSNGKIPILDIEPVSVNQRTPLFIGNKDLVKKAEEFLNS</sequence>
<dbReference type="Pfam" id="PF18913">
    <property type="entry name" value="FBPase_C"/>
    <property type="match status" value="1"/>
</dbReference>
<dbReference type="Proteomes" id="UP000177078">
    <property type="component" value="Unassembled WGS sequence"/>
</dbReference>
<evidence type="ECO:0000256" key="2">
    <source>
        <dbReference type="ARBA" id="ARBA00005215"/>
    </source>
</evidence>
<keyword evidence="4 9" id="KW-0963">Cytoplasm</keyword>
<dbReference type="GO" id="GO:0042132">
    <property type="term" value="F:fructose 1,6-bisphosphate 1-phosphatase activity"/>
    <property type="evidence" value="ECO:0007669"/>
    <property type="project" value="UniProtKB-UniRule"/>
</dbReference>
<evidence type="ECO:0000259" key="11">
    <source>
        <dbReference type="Pfam" id="PF00316"/>
    </source>
</evidence>
<comment type="pathway">
    <text evidence="2">Carbohydrate biosynthesis; Calvin cycle.</text>
</comment>
<feature type="binding site" evidence="9">
    <location>
        <position position="235"/>
    </location>
    <ligand>
        <name>substrate</name>
    </ligand>
</feature>
<keyword evidence="8 9" id="KW-0119">Carbohydrate metabolism</keyword>
<evidence type="ECO:0000256" key="1">
    <source>
        <dbReference type="ARBA" id="ARBA00001273"/>
    </source>
</evidence>
<feature type="binding site" evidence="9">
    <location>
        <position position="77"/>
    </location>
    <ligand>
        <name>Mg(2+)</name>
        <dbReference type="ChEBI" id="CHEBI:18420"/>
        <label>1</label>
    </ligand>
</feature>
<feature type="binding site" evidence="9">
    <location>
        <begin position="99"/>
        <end position="102"/>
    </location>
    <ligand>
        <name>substrate</name>
    </ligand>
</feature>
<evidence type="ECO:0000256" key="10">
    <source>
        <dbReference type="RuleBase" id="RU000508"/>
    </source>
</evidence>
<dbReference type="PROSITE" id="PS00124">
    <property type="entry name" value="FBPASE"/>
    <property type="match status" value="1"/>
</dbReference>
<evidence type="ECO:0000259" key="12">
    <source>
        <dbReference type="Pfam" id="PF18913"/>
    </source>
</evidence>
<dbReference type="GO" id="GO:0030388">
    <property type="term" value="P:fructose 1,6-bisphosphate metabolic process"/>
    <property type="evidence" value="ECO:0007669"/>
    <property type="project" value="TreeGrafter"/>
</dbReference>
<dbReference type="InterPro" id="IPR033391">
    <property type="entry name" value="FBPase_N"/>
</dbReference>
<evidence type="ECO:0000313" key="13">
    <source>
        <dbReference type="EMBL" id="OHA71181.1"/>
    </source>
</evidence>
<dbReference type="GO" id="GO:0000287">
    <property type="term" value="F:magnesium ion binding"/>
    <property type="evidence" value="ECO:0007669"/>
    <property type="project" value="UniProtKB-UniRule"/>
</dbReference>
<dbReference type="HAMAP" id="MF_01855">
    <property type="entry name" value="FBPase_class1"/>
    <property type="match status" value="1"/>
</dbReference>
<feature type="binding site" evidence="9">
    <location>
        <position position="98"/>
    </location>
    <ligand>
        <name>Mg(2+)</name>
        <dbReference type="ChEBI" id="CHEBI:18420"/>
        <label>1</label>
    </ligand>
</feature>
<dbReference type="PIRSF" id="PIRSF500210">
    <property type="entry name" value="FBPtase"/>
    <property type="match status" value="1"/>
</dbReference>
<dbReference type="Pfam" id="PF00316">
    <property type="entry name" value="FBPase"/>
    <property type="match status" value="1"/>
</dbReference>
<comment type="subcellular location">
    <subcellularLocation>
        <location evidence="9">Cytoplasm</location>
    </subcellularLocation>
</comment>
<feature type="binding site" evidence="9">
    <location>
        <position position="96"/>
    </location>
    <ligand>
        <name>Mg(2+)</name>
        <dbReference type="ChEBI" id="CHEBI:18420"/>
        <label>1</label>
    </ligand>
</feature>
<evidence type="ECO:0000256" key="7">
    <source>
        <dbReference type="ARBA" id="ARBA00022842"/>
    </source>
</evidence>
<proteinExistence type="inferred from homology"/>
<evidence type="ECO:0000313" key="14">
    <source>
        <dbReference type="Proteomes" id="UP000177078"/>
    </source>
</evidence>
<evidence type="ECO:0000256" key="8">
    <source>
        <dbReference type="ARBA" id="ARBA00023277"/>
    </source>
</evidence>
<dbReference type="Gene3D" id="3.40.190.80">
    <property type="match status" value="1"/>
</dbReference>
<dbReference type="STRING" id="1802457.A3F15_02375"/>
<dbReference type="Gene3D" id="3.30.540.10">
    <property type="entry name" value="Fructose-1,6-Bisphosphatase, subunit A, domain 1"/>
    <property type="match status" value="1"/>
</dbReference>
<accession>A0A1G2RGK5</accession>
<comment type="caution">
    <text evidence="9">Lacks conserved residue(s) required for the propagation of feature annotation.</text>
</comment>
<name>A0A1G2RGK5_9BACT</name>
<feature type="binding site" evidence="9">
    <location>
        <position position="96"/>
    </location>
    <ligand>
        <name>Mg(2+)</name>
        <dbReference type="ChEBI" id="CHEBI:18420"/>
        <label>2</label>
    </ligand>
</feature>
<keyword evidence="5 9" id="KW-0479">Metal-binding</keyword>
<feature type="domain" description="Fructose-1-6-bisphosphatase class I N-terminal" evidence="11">
    <location>
        <begin position="25"/>
        <end position="158"/>
    </location>
</feature>
<dbReference type="InterPro" id="IPR028343">
    <property type="entry name" value="FBPtase"/>
</dbReference>
<dbReference type="GO" id="GO:0005986">
    <property type="term" value="P:sucrose biosynthetic process"/>
    <property type="evidence" value="ECO:0007669"/>
    <property type="project" value="TreeGrafter"/>
</dbReference>
<comment type="subunit">
    <text evidence="9">Homotetramer.</text>
</comment>
<protein>
    <recommendedName>
        <fullName evidence="9">Fructose-1,6-bisphosphatase class 1</fullName>
        <shortName evidence="9">FBPase class 1</shortName>
        <ecNumber evidence="9">3.1.3.11</ecNumber>
    </recommendedName>
    <alternativeName>
        <fullName evidence="9">D-fructose-1,6-bisphosphate 1-phosphohydrolase class 1</fullName>
    </alternativeName>
</protein>
<evidence type="ECO:0000256" key="5">
    <source>
        <dbReference type="ARBA" id="ARBA00022723"/>
    </source>
</evidence>
<comment type="catalytic activity">
    <reaction evidence="1 9">
        <text>beta-D-fructose 1,6-bisphosphate + H2O = beta-D-fructose 6-phosphate + phosphate</text>
        <dbReference type="Rhea" id="RHEA:11064"/>
        <dbReference type="ChEBI" id="CHEBI:15377"/>
        <dbReference type="ChEBI" id="CHEBI:32966"/>
        <dbReference type="ChEBI" id="CHEBI:43474"/>
        <dbReference type="ChEBI" id="CHEBI:57634"/>
        <dbReference type="EC" id="3.1.3.11"/>
    </reaction>
</comment>
<dbReference type="GO" id="GO:0006000">
    <property type="term" value="P:fructose metabolic process"/>
    <property type="evidence" value="ECO:0007669"/>
    <property type="project" value="TreeGrafter"/>
</dbReference>
<reference evidence="13 14" key="1">
    <citation type="journal article" date="2016" name="Nat. Commun.">
        <title>Thousands of microbial genomes shed light on interconnected biogeochemical processes in an aquifer system.</title>
        <authorList>
            <person name="Anantharaman K."/>
            <person name="Brown C.T."/>
            <person name="Hug L.A."/>
            <person name="Sharon I."/>
            <person name="Castelle C.J."/>
            <person name="Probst A.J."/>
            <person name="Thomas B.C."/>
            <person name="Singh A."/>
            <person name="Wilkins M.J."/>
            <person name="Karaoz U."/>
            <person name="Brodie E.L."/>
            <person name="Williams K.H."/>
            <person name="Hubbard S.S."/>
            <person name="Banfield J.F."/>
        </authorList>
    </citation>
    <scope>NUCLEOTIDE SEQUENCE [LARGE SCALE GENOMIC DNA]</scope>
</reference>
<comment type="caution">
    <text evidence="13">The sequence shown here is derived from an EMBL/GenBank/DDBJ whole genome shotgun (WGS) entry which is preliminary data.</text>
</comment>
<feature type="domain" description="Fructose-1-6-bisphosphatase class 1 C-terminal" evidence="12">
    <location>
        <begin position="169"/>
        <end position="292"/>
    </location>
</feature>
<dbReference type="GO" id="GO:0006002">
    <property type="term" value="P:fructose 6-phosphate metabolic process"/>
    <property type="evidence" value="ECO:0007669"/>
    <property type="project" value="TreeGrafter"/>
</dbReference>
<dbReference type="InterPro" id="IPR020548">
    <property type="entry name" value="Fructose_bisphosphatase_AS"/>
</dbReference>
<evidence type="ECO:0000256" key="9">
    <source>
        <dbReference type="HAMAP-Rule" id="MF_01855"/>
    </source>
</evidence>
<dbReference type="GO" id="GO:0005737">
    <property type="term" value="C:cytoplasm"/>
    <property type="evidence" value="ECO:0007669"/>
    <property type="project" value="UniProtKB-SubCell"/>
</dbReference>
<keyword evidence="7 9" id="KW-0460">Magnesium</keyword>
<dbReference type="EMBL" id="MHUC01000009">
    <property type="protein sequence ID" value="OHA71181.1"/>
    <property type="molecule type" value="Genomic_DNA"/>
</dbReference>
<feature type="binding site" evidence="9">
    <location>
        <position position="241"/>
    </location>
    <ligand>
        <name>Mg(2+)</name>
        <dbReference type="ChEBI" id="CHEBI:18420"/>
        <label>2</label>
    </ligand>
</feature>
<evidence type="ECO:0000256" key="6">
    <source>
        <dbReference type="ARBA" id="ARBA00022801"/>
    </source>
</evidence>
<feature type="binding site" evidence="9">
    <location>
        <position position="205"/>
    </location>
    <ligand>
        <name>substrate</name>
    </ligand>
</feature>
<dbReference type="PANTHER" id="PTHR11556:SF35">
    <property type="entry name" value="SEDOHEPTULOSE-1,7-BISPHOSPHATASE, CHLOROPLASTIC"/>
    <property type="match status" value="1"/>
</dbReference>
<dbReference type="PIRSF" id="PIRSF000904">
    <property type="entry name" value="FBPtase_SBPase"/>
    <property type="match status" value="1"/>
</dbReference>
<dbReference type="GO" id="GO:0006094">
    <property type="term" value="P:gluconeogenesis"/>
    <property type="evidence" value="ECO:0007669"/>
    <property type="project" value="UniProtKB-UniRule"/>
</dbReference>
<evidence type="ECO:0000256" key="4">
    <source>
        <dbReference type="ARBA" id="ARBA00022490"/>
    </source>
</evidence>
<dbReference type="EC" id="3.1.3.11" evidence="9"/>
<dbReference type="CDD" id="cd00354">
    <property type="entry name" value="FBPase"/>
    <property type="match status" value="1"/>
</dbReference>
<comment type="similarity">
    <text evidence="3 9 10">Belongs to the FBPase class 1 family.</text>
</comment>
<dbReference type="AlphaFoldDB" id="A0A1G2RGK5"/>
<dbReference type="PRINTS" id="PR00115">
    <property type="entry name" value="F16BPHPHTASE"/>
</dbReference>
<evidence type="ECO:0000256" key="3">
    <source>
        <dbReference type="ARBA" id="ARBA00010941"/>
    </source>
</evidence>
<keyword evidence="6 9" id="KW-0378">Hydrolase</keyword>
<dbReference type="InterPro" id="IPR044015">
    <property type="entry name" value="FBPase_C_dom"/>
</dbReference>
<comment type="cofactor">
    <cofactor evidence="9">
        <name>Mg(2+)</name>
        <dbReference type="ChEBI" id="CHEBI:18420"/>
    </cofactor>
    <text evidence="9">Binds 2 magnesium ions per subunit.</text>
</comment>
<organism evidence="13 14">
    <name type="scientific">Candidatus Wildermuthbacteria bacterium RIFCSPHIGHO2_12_FULL_40_12</name>
    <dbReference type="NCBI Taxonomy" id="1802457"/>
    <lineage>
        <taxon>Bacteria</taxon>
        <taxon>Candidatus Wildermuthiibacteriota</taxon>
    </lineage>
</organism>